<dbReference type="PANTHER" id="PTHR47099">
    <property type="entry name" value="METHYLCOBAMIDE:COM METHYLTRANSFERASE MTBA"/>
    <property type="match status" value="1"/>
</dbReference>
<dbReference type="AlphaFoldDB" id="A0A4R4FEG3"/>
<dbReference type="InterPro" id="IPR052024">
    <property type="entry name" value="Methanogen_methyltrans"/>
</dbReference>
<dbReference type="SUPFAM" id="SSF51726">
    <property type="entry name" value="UROD/MetE-like"/>
    <property type="match status" value="1"/>
</dbReference>
<protein>
    <submittedName>
        <fullName evidence="2">Uroporphyrinogen-III decarboxylase</fullName>
    </submittedName>
</protein>
<organism evidence="2 3">
    <name type="scientific">Extibacter muris</name>
    <dbReference type="NCBI Taxonomy" id="1796622"/>
    <lineage>
        <taxon>Bacteria</taxon>
        <taxon>Bacillati</taxon>
        <taxon>Bacillota</taxon>
        <taxon>Clostridia</taxon>
        <taxon>Lachnospirales</taxon>
        <taxon>Lachnospiraceae</taxon>
        <taxon>Extibacter</taxon>
    </lineage>
</organism>
<dbReference type="InterPro" id="IPR038071">
    <property type="entry name" value="UROD/MetE-like_sf"/>
</dbReference>
<dbReference type="CDD" id="cd03465">
    <property type="entry name" value="URO-D_like"/>
    <property type="match status" value="1"/>
</dbReference>
<evidence type="ECO:0000313" key="2">
    <source>
        <dbReference type="EMBL" id="TDA21169.1"/>
    </source>
</evidence>
<dbReference type="Pfam" id="PF01208">
    <property type="entry name" value="URO-D"/>
    <property type="match status" value="1"/>
</dbReference>
<name>A0A4R4FEG3_9FIRM</name>
<dbReference type="GO" id="GO:0004853">
    <property type="term" value="F:uroporphyrinogen decarboxylase activity"/>
    <property type="evidence" value="ECO:0007669"/>
    <property type="project" value="InterPro"/>
</dbReference>
<feature type="domain" description="Uroporphyrinogen decarboxylase (URO-D)" evidence="1">
    <location>
        <begin position="9"/>
        <end position="342"/>
    </location>
</feature>
<comment type="caution">
    <text evidence="2">The sequence shown here is derived from an EMBL/GenBank/DDBJ whole genome shotgun (WGS) entry which is preliminary data.</text>
</comment>
<accession>A0A4R4FEG3</accession>
<dbReference type="Gene3D" id="3.20.20.210">
    <property type="match status" value="1"/>
</dbReference>
<dbReference type="PANTHER" id="PTHR47099:SF1">
    <property type="entry name" value="METHYLCOBAMIDE:COM METHYLTRANSFERASE MTBA"/>
    <property type="match status" value="1"/>
</dbReference>
<dbReference type="RefSeq" id="WP_132278412.1">
    <property type="nucleotide sequence ID" value="NZ_JAOBST010000044.1"/>
</dbReference>
<sequence>MELIRLEMTPKERKLAYARGEEVDRIPTSLSVSETAPPLYGIDIRDYYFSADAMVEVETALANDFQADNMGIGLGLRTLVEALGTKLEYPRKNVSYILEPALKSFEDVENMELVNVEKDGRFPIITEAFERLQQRFGEERGLGSGLAGPLTTAASLIGTERFLKATVKNKEGAHRLLQYSTDCIVKCCKDLNHKLGIGFMLSEPMAARNLLSKKQFNEFFLPYLKQTVKKLNEFQGATSIHICGNTKDRWEEVVNAGVSGFWVDNCESLKELKESYGDRVAISGNVVPVEVLRDGTAEEIAENVRSCIEQAADNPCGYNLCPGCTTPVGTSKENMIAFMNAAAIYGRGARKGCMPKGRRNEHWLR</sequence>
<keyword evidence="3" id="KW-1185">Reference proteome</keyword>
<evidence type="ECO:0000259" key="1">
    <source>
        <dbReference type="Pfam" id="PF01208"/>
    </source>
</evidence>
<evidence type="ECO:0000313" key="3">
    <source>
        <dbReference type="Proteomes" id="UP000295710"/>
    </source>
</evidence>
<dbReference type="InterPro" id="IPR000257">
    <property type="entry name" value="Uroporphyrinogen_deCOase"/>
</dbReference>
<dbReference type="Proteomes" id="UP000295710">
    <property type="component" value="Unassembled WGS sequence"/>
</dbReference>
<gene>
    <name evidence="2" type="ORF">E1963_12405</name>
</gene>
<reference evidence="2 3" key="1">
    <citation type="journal article" date="2016" name="Nat. Microbiol.">
        <title>The Mouse Intestinal Bacterial Collection (miBC) provides host-specific insight into cultured diversity and functional potential of the gut microbiota.</title>
        <authorList>
            <person name="Lagkouvardos I."/>
            <person name="Pukall R."/>
            <person name="Abt B."/>
            <person name="Foesel B.U."/>
            <person name="Meier-Kolthoff J.P."/>
            <person name="Kumar N."/>
            <person name="Bresciani A."/>
            <person name="Martinez I."/>
            <person name="Just S."/>
            <person name="Ziegler C."/>
            <person name="Brugiroux S."/>
            <person name="Garzetti D."/>
            <person name="Wenning M."/>
            <person name="Bui T.P."/>
            <person name="Wang J."/>
            <person name="Hugenholtz F."/>
            <person name="Plugge C.M."/>
            <person name="Peterson D.A."/>
            <person name="Hornef M.W."/>
            <person name="Baines J.F."/>
            <person name="Smidt H."/>
            <person name="Walter J."/>
            <person name="Kristiansen K."/>
            <person name="Nielsen H.B."/>
            <person name="Haller D."/>
            <person name="Overmann J."/>
            <person name="Stecher B."/>
            <person name="Clavel T."/>
        </authorList>
    </citation>
    <scope>NUCLEOTIDE SEQUENCE [LARGE SCALE GENOMIC DNA]</scope>
    <source>
        <strain evidence="2 3">DSM 28560</strain>
    </source>
</reference>
<proteinExistence type="predicted"/>
<dbReference type="EMBL" id="SMMX01000010">
    <property type="protein sequence ID" value="TDA21169.1"/>
    <property type="molecule type" value="Genomic_DNA"/>
</dbReference>
<dbReference type="GO" id="GO:0006779">
    <property type="term" value="P:porphyrin-containing compound biosynthetic process"/>
    <property type="evidence" value="ECO:0007669"/>
    <property type="project" value="InterPro"/>
</dbReference>